<proteinExistence type="predicted"/>
<sequence length="67" mass="8103">MPFIEYHLFPFLTNFLNEQDSPQEDDTKRGYHRFFNVKSPGFCREGMRQLPICWQYIVNDDSAYSVY</sequence>
<dbReference type="InterPro" id="IPR036397">
    <property type="entry name" value="RNaseH_sf"/>
</dbReference>
<dbReference type="GO" id="GO:0003676">
    <property type="term" value="F:nucleic acid binding"/>
    <property type="evidence" value="ECO:0007669"/>
    <property type="project" value="InterPro"/>
</dbReference>
<dbReference type="Proteomes" id="UP000095282">
    <property type="component" value="Unplaced"/>
</dbReference>
<dbReference type="Gene3D" id="3.30.420.10">
    <property type="entry name" value="Ribonuclease H-like superfamily/Ribonuclease H"/>
    <property type="match status" value="1"/>
</dbReference>
<reference evidence="2" key="1">
    <citation type="submission" date="2016-11" db="UniProtKB">
        <authorList>
            <consortium name="WormBaseParasite"/>
        </authorList>
    </citation>
    <scope>IDENTIFICATION</scope>
</reference>
<name>A0A1I7UDL0_9PELO</name>
<organism evidence="1 2">
    <name type="scientific">Caenorhabditis tropicalis</name>
    <dbReference type="NCBI Taxonomy" id="1561998"/>
    <lineage>
        <taxon>Eukaryota</taxon>
        <taxon>Metazoa</taxon>
        <taxon>Ecdysozoa</taxon>
        <taxon>Nematoda</taxon>
        <taxon>Chromadorea</taxon>
        <taxon>Rhabditida</taxon>
        <taxon>Rhabditina</taxon>
        <taxon>Rhabditomorpha</taxon>
        <taxon>Rhabditoidea</taxon>
        <taxon>Rhabditidae</taxon>
        <taxon>Peloderinae</taxon>
        <taxon>Caenorhabditis</taxon>
    </lineage>
</organism>
<protein>
    <submittedName>
        <fullName evidence="2">Ovule protein</fullName>
    </submittedName>
</protein>
<dbReference type="AlphaFoldDB" id="A0A1I7UDL0"/>
<keyword evidence="1" id="KW-1185">Reference proteome</keyword>
<accession>A0A1I7UDL0</accession>
<dbReference type="WBParaSite" id="Csp11.Scaffold629.g8258.t1">
    <property type="protein sequence ID" value="Csp11.Scaffold629.g8258.t1"/>
    <property type="gene ID" value="Csp11.Scaffold629.g8258"/>
</dbReference>
<evidence type="ECO:0000313" key="2">
    <source>
        <dbReference type="WBParaSite" id="Csp11.Scaffold629.g8258.t1"/>
    </source>
</evidence>
<evidence type="ECO:0000313" key="1">
    <source>
        <dbReference type="Proteomes" id="UP000095282"/>
    </source>
</evidence>